<keyword evidence="3" id="KW-0805">Transcription regulation</keyword>
<dbReference type="InterPro" id="IPR012074">
    <property type="entry name" value="GAF_ANTAR"/>
</dbReference>
<gene>
    <name evidence="6" type="ORF">GCM10022380_80590</name>
</gene>
<name>A0ABP7JQ19_9PSEU</name>
<dbReference type="Pfam" id="PF03861">
    <property type="entry name" value="ANTAR"/>
    <property type="match status" value="1"/>
</dbReference>
<keyword evidence="4" id="KW-0804">Transcription</keyword>
<dbReference type="InterPro" id="IPR029016">
    <property type="entry name" value="GAF-like_dom_sf"/>
</dbReference>
<protein>
    <submittedName>
        <fullName evidence="6">GAF and ANTAR domain-containing protein</fullName>
    </submittedName>
</protein>
<proteinExistence type="predicted"/>
<accession>A0ABP7JQ19</accession>
<keyword evidence="7" id="KW-1185">Reference proteome</keyword>
<evidence type="ECO:0000256" key="1">
    <source>
        <dbReference type="ARBA" id="ARBA00022679"/>
    </source>
</evidence>
<dbReference type="Gene3D" id="1.10.10.10">
    <property type="entry name" value="Winged helix-like DNA-binding domain superfamily/Winged helix DNA-binding domain"/>
    <property type="match status" value="1"/>
</dbReference>
<dbReference type="InterPro" id="IPR011006">
    <property type="entry name" value="CheY-like_superfamily"/>
</dbReference>
<dbReference type="InterPro" id="IPR036388">
    <property type="entry name" value="WH-like_DNA-bd_sf"/>
</dbReference>
<dbReference type="Gene3D" id="3.30.450.40">
    <property type="match status" value="1"/>
</dbReference>
<evidence type="ECO:0000259" key="5">
    <source>
        <dbReference type="PROSITE" id="PS50921"/>
    </source>
</evidence>
<evidence type="ECO:0000256" key="4">
    <source>
        <dbReference type="ARBA" id="ARBA00023163"/>
    </source>
</evidence>
<evidence type="ECO:0000313" key="7">
    <source>
        <dbReference type="Proteomes" id="UP001501624"/>
    </source>
</evidence>
<dbReference type="EMBL" id="BAABCM010000018">
    <property type="protein sequence ID" value="GAA3850292.1"/>
    <property type="molecule type" value="Genomic_DNA"/>
</dbReference>
<dbReference type="InterPro" id="IPR005561">
    <property type="entry name" value="ANTAR"/>
</dbReference>
<sequence length="237" mass="25144">MDGRATGGDAGGMTTQDLAGVFAAVARRLEPEPDLDRTVSRLVEAAIATVPGAEDAGVSLLERDKVRSIGPTSERVAKLDQVQHELCQGPCTDAAFEGDLYRSGDLKRDDRWPAFTVAATELGVVSMLAVRLYTERTVLGALNMYSGQPEAFDAASETVAEVFAAHAAVALSGARKQAQLVTALDTRDTIGMAKGILIERHHVDGERAFGMLVEASQHANVKLRDVAAWLIQEASGA</sequence>
<dbReference type="SMART" id="SM01012">
    <property type="entry name" value="ANTAR"/>
    <property type="match status" value="1"/>
</dbReference>
<dbReference type="Proteomes" id="UP001501624">
    <property type="component" value="Unassembled WGS sequence"/>
</dbReference>
<dbReference type="SMART" id="SM00065">
    <property type="entry name" value="GAF"/>
    <property type="match status" value="1"/>
</dbReference>
<dbReference type="InterPro" id="IPR003018">
    <property type="entry name" value="GAF"/>
</dbReference>
<evidence type="ECO:0000256" key="3">
    <source>
        <dbReference type="ARBA" id="ARBA00023015"/>
    </source>
</evidence>
<dbReference type="PIRSF" id="PIRSF036625">
    <property type="entry name" value="GAF_ANTAR"/>
    <property type="match status" value="1"/>
</dbReference>
<feature type="domain" description="ANTAR" evidence="5">
    <location>
        <begin position="170"/>
        <end position="231"/>
    </location>
</feature>
<evidence type="ECO:0000313" key="6">
    <source>
        <dbReference type="EMBL" id="GAA3850292.1"/>
    </source>
</evidence>
<reference evidence="7" key="1">
    <citation type="journal article" date="2019" name="Int. J. Syst. Evol. Microbiol.">
        <title>The Global Catalogue of Microorganisms (GCM) 10K type strain sequencing project: providing services to taxonomists for standard genome sequencing and annotation.</title>
        <authorList>
            <consortium name="The Broad Institute Genomics Platform"/>
            <consortium name="The Broad Institute Genome Sequencing Center for Infectious Disease"/>
            <person name="Wu L."/>
            <person name="Ma J."/>
        </authorList>
    </citation>
    <scope>NUCLEOTIDE SEQUENCE [LARGE SCALE GENOMIC DNA]</scope>
    <source>
        <strain evidence="7">JCM 17017</strain>
    </source>
</reference>
<comment type="caution">
    <text evidence="6">The sequence shown here is derived from an EMBL/GenBank/DDBJ whole genome shotgun (WGS) entry which is preliminary data.</text>
</comment>
<keyword evidence="2" id="KW-0418">Kinase</keyword>
<dbReference type="SUPFAM" id="SSF52172">
    <property type="entry name" value="CheY-like"/>
    <property type="match status" value="1"/>
</dbReference>
<keyword evidence="1" id="KW-0808">Transferase</keyword>
<dbReference type="Pfam" id="PF13185">
    <property type="entry name" value="GAF_2"/>
    <property type="match status" value="1"/>
</dbReference>
<dbReference type="SUPFAM" id="SSF55781">
    <property type="entry name" value="GAF domain-like"/>
    <property type="match status" value="1"/>
</dbReference>
<dbReference type="PROSITE" id="PS50921">
    <property type="entry name" value="ANTAR"/>
    <property type="match status" value="1"/>
</dbReference>
<evidence type="ECO:0000256" key="2">
    <source>
        <dbReference type="ARBA" id="ARBA00022777"/>
    </source>
</evidence>
<organism evidence="6 7">
    <name type="scientific">Amycolatopsis tucumanensis</name>
    <dbReference type="NCBI Taxonomy" id="401106"/>
    <lineage>
        <taxon>Bacteria</taxon>
        <taxon>Bacillati</taxon>
        <taxon>Actinomycetota</taxon>
        <taxon>Actinomycetes</taxon>
        <taxon>Pseudonocardiales</taxon>
        <taxon>Pseudonocardiaceae</taxon>
        <taxon>Amycolatopsis</taxon>
    </lineage>
</organism>